<reference evidence="1" key="1">
    <citation type="submission" date="2021-06" db="EMBL/GenBank/DDBJ databases">
        <authorList>
            <person name="Rolland C."/>
        </authorList>
    </citation>
    <scope>NUCLEOTIDE SEQUENCE</scope>
    <source>
        <strain evidence="1">347.936635</strain>
    </source>
</reference>
<dbReference type="EMBL" id="MZ420154">
    <property type="protein sequence ID" value="QYA18360.1"/>
    <property type="molecule type" value="Genomic_DNA"/>
</dbReference>
<sequence length="103" mass="11943">MATTTTTTPPTNEERINFAKSRIKLAIYHQALFTKSKPCPEDAHRLCRYILYGEGVGVQFSDYAVQLMKEVIEDERERLAQWDIFRNTEIYTGLLKSVIDKLD</sequence>
<gene>
    <name evidence="1" type="ORF">KOM_12_90</name>
</gene>
<evidence type="ECO:0000313" key="1">
    <source>
        <dbReference type="EMBL" id="QYA18360.1"/>
    </source>
</evidence>
<organism evidence="1">
    <name type="scientific">Clandestinovirus</name>
    <dbReference type="NCBI Taxonomy" id="2831644"/>
    <lineage>
        <taxon>Viruses</taxon>
    </lineage>
</organism>
<name>A0A8F8KSM6_9VIRU</name>
<proteinExistence type="predicted"/>
<accession>A0A8F8KSM6</accession>
<protein>
    <submittedName>
        <fullName evidence="1">Uncharacterized protein</fullName>
    </submittedName>
</protein>